<dbReference type="eggNOG" id="KOG1730">
    <property type="taxonomic scope" value="Eukaryota"/>
</dbReference>
<reference evidence="4" key="1">
    <citation type="submission" date="2017-04" db="EMBL/GenBank/DDBJ databases">
        <title>Population genomics of picophytoplankton unveils novel chromosome hypervariability.</title>
        <authorList>
            <consortium name="DOE Joint Genome Institute"/>
            <person name="Blanc-Mathieu R."/>
            <person name="Krasovec M."/>
            <person name="Hebrard M."/>
            <person name="Yau S."/>
            <person name="Desgranges E."/>
            <person name="Martin J."/>
            <person name="Schackwitz W."/>
            <person name="Kuo A."/>
            <person name="Salin G."/>
            <person name="Donnadieu C."/>
            <person name="Desdevises Y."/>
            <person name="Sanchez-Ferandin S."/>
            <person name="Moreau H."/>
            <person name="Rivals E."/>
            <person name="Grigoriev I.V."/>
            <person name="Grimsley N."/>
            <person name="Eyre-Walker A."/>
            <person name="Piganeau G."/>
        </authorList>
    </citation>
    <scope>NUCLEOTIDE SEQUENCE [LARGE SCALE GENOMIC DNA]</scope>
    <source>
        <strain evidence="4">RCC 1115</strain>
    </source>
</reference>
<sequence length="453" mass="50338">MAVFGHLHDYTKVLSAEAQRAHAREQEPSDSERVIADKTRRQALERMDAVVGEIWEGLPPNTLLLFTSGVGDAHTLRLAQEQKWKRHQSIGGWGAWTDEAEHDLRRLYDRTKHAVTLAATFNANAFRRRHRSHDALPQTVETFLQPAPLTRRTQTHSIHARSLDRLPIDRALPKARRASHEPLARARIALCVSPSSLSLHRRATDRRPAERDRRESAADGEDGAKKSAEGASKRARARSVAPPWASVVMACCSHDHDCDASTCANASLHAFVDVPGVVAFNAVNDENAGRVCGPWESRHDDAREALVSDDDGELVIRIPFTADVKLRGIMVIGGGGGRAPREMRAFANRRDVDAVNAERKTPTQRWDLTRDDLGVLEYNTEAMSWQSTSSVTLYFPGNFNGEGETEIKYVGLRGEGTGYDRDMIVTAVYEARPQPKDHEVPEDETQAATRLGM</sequence>
<feature type="region of interest" description="Disordered" evidence="2">
    <location>
        <begin position="433"/>
        <end position="453"/>
    </location>
</feature>
<dbReference type="PROSITE" id="PS51532">
    <property type="entry name" value="PITH"/>
    <property type="match status" value="1"/>
</dbReference>
<evidence type="ECO:0000313" key="4">
    <source>
        <dbReference type="EMBL" id="OUS48498.1"/>
    </source>
</evidence>
<dbReference type="PANTHER" id="PTHR12175:SF1">
    <property type="entry name" value="PITH DOMAIN-CONTAINING PROTEIN 1"/>
    <property type="match status" value="1"/>
</dbReference>
<dbReference type="Pfam" id="PF06201">
    <property type="entry name" value="PITH"/>
    <property type="match status" value="1"/>
</dbReference>
<feature type="region of interest" description="Disordered" evidence="2">
    <location>
        <begin position="199"/>
        <end position="238"/>
    </location>
</feature>
<accession>A0A1Y5IG07</accession>
<comment type="similarity">
    <text evidence="1">Belongs to the PITHD1 family.</text>
</comment>
<dbReference type="InterPro" id="IPR045099">
    <property type="entry name" value="PITH1-like"/>
</dbReference>
<dbReference type="PANTHER" id="PTHR12175">
    <property type="entry name" value="AD039 HT014 THIOREDOXIN FAMILY TRP26"/>
    <property type="match status" value="1"/>
</dbReference>
<dbReference type="Gene3D" id="2.60.120.470">
    <property type="entry name" value="PITH domain"/>
    <property type="match status" value="1"/>
</dbReference>
<evidence type="ECO:0000259" key="3">
    <source>
        <dbReference type="PROSITE" id="PS51532"/>
    </source>
</evidence>
<dbReference type="SUPFAM" id="SSF49785">
    <property type="entry name" value="Galactose-binding domain-like"/>
    <property type="match status" value="1"/>
</dbReference>
<evidence type="ECO:0000256" key="1">
    <source>
        <dbReference type="ARBA" id="ARBA00025788"/>
    </source>
</evidence>
<dbReference type="InterPro" id="IPR037047">
    <property type="entry name" value="PITH_dom_sf"/>
</dbReference>
<dbReference type="Proteomes" id="UP000195557">
    <property type="component" value="Unassembled WGS sequence"/>
</dbReference>
<gene>
    <name evidence="4" type="ORF">BE221DRAFT_69354</name>
</gene>
<feature type="domain" description="PITH" evidence="3">
    <location>
        <begin position="257"/>
        <end position="432"/>
    </location>
</feature>
<dbReference type="AlphaFoldDB" id="A0A1Y5IG07"/>
<organism evidence="4">
    <name type="scientific">Ostreococcus tauri</name>
    <name type="common">Marine green alga</name>
    <dbReference type="NCBI Taxonomy" id="70448"/>
    <lineage>
        <taxon>Eukaryota</taxon>
        <taxon>Viridiplantae</taxon>
        <taxon>Chlorophyta</taxon>
        <taxon>Mamiellophyceae</taxon>
        <taxon>Mamiellales</taxon>
        <taxon>Bathycoccaceae</taxon>
        <taxon>Ostreococcus</taxon>
    </lineage>
</organism>
<evidence type="ECO:0000256" key="2">
    <source>
        <dbReference type="SAM" id="MobiDB-lite"/>
    </source>
</evidence>
<dbReference type="EMBL" id="KZ155774">
    <property type="protein sequence ID" value="OUS48498.1"/>
    <property type="molecule type" value="Genomic_DNA"/>
</dbReference>
<proteinExistence type="inferred from homology"/>
<dbReference type="InterPro" id="IPR008979">
    <property type="entry name" value="Galactose-bd-like_sf"/>
</dbReference>
<protein>
    <submittedName>
        <fullName evidence="4">Galactose-binding domain-like protein</fullName>
    </submittedName>
</protein>
<dbReference type="GO" id="GO:0005737">
    <property type="term" value="C:cytoplasm"/>
    <property type="evidence" value="ECO:0007669"/>
    <property type="project" value="UniProtKB-ARBA"/>
</dbReference>
<dbReference type="InterPro" id="IPR010400">
    <property type="entry name" value="PITH_dom"/>
</dbReference>
<feature type="compositionally biased region" description="Basic and acidic residues" evidence="2">
    <location>
        <begin position="205"/>
        <end position="232"/>
    </location>
</feature>
<name>A0A1Y5IG07_OSTTA</name>